<dbReference type="PANTHER" id="PTHR21071:SF4">
    <property type="entry name" value="UDP-N-ACETYLENOLPYRUVOYLGLUCOSAMINE REDUCTASE"/>
    <property type="match status" value="1"/>
</dbReference>
<evidence type="ECO:0000256" key="18">
    <source>
        <dbReference type="ARBA" id="ARBA00048914"/>
    </source>
</evidence>
<evidence type="ECO:0000313" key="21">
    <source>
        <dbReference type="EMBL" id="SIR35494.1"/>
    </source>
</evidence>
<keyword evidence="11 19" id="KW-0521">NADP</keyword>
<evidence type="ECO:0000313" key="22">
    <source>
        <dbReference type="Proteomes" id="UP000186953"/>
    </source>
</evidence>
<keyword evidence="10 19" id="KW-0274">FAD</keyword>
<dbReference type="GO" id="GO:0051301">
    <property type="term" value="P:cell division"/>
    <property type="evidence" value="ECO:0007669"/>
    <property type="project" value="UniProtKB-KW"/>
</dbReference>
<dbReference type="InterPro" id="IPR006094">
    <property type="entry name" value="Oxid_FAD_bind_N"/>
</dbReference>
<keyword evidence="14 19" id="KW-0560">Oxidoreductase</keyword>
<evidence type="ECO:0000256" key="14">
    <source>
        <dbReference type="ARBA" id="ARBA00023002"/>
    </source>
</evidence>
<evidence type="ECO:0000256" key="9">
    <source>
        <dbReference type="ARBA" id="ARBA00022630"/>
    </source>
</evidence>
<dbReference type="Proteomes" id="UP000186953">
    <property type="component" value="Unassembled WGS sequence"/>
</dbReference>
<comment type="catalytic activity">
    <reaction evidence="18 19">
        <text>UDP-N-acetyl-alpha-D-muramate + NADP(+) = UDP-N-acetyl-3-O-(1-carboxyvinyl)-alpha-D-glucosamine + NADPH + H(+)</text>
        <dbReference type="Rhea" id="RHEA:12248"/>
        <dbReference type="ChEBI" id="CHEBI:15378"/>
        <dbReference type="ChEBI" id="CHEBI:57783"/>
        <dbReference type="ChEBI" id="CHEBI:58349"/>
        <dbReference type="ChEBI" id="CHEBI:68483"/>
        <dbReference type="ChEBI" id="CHEBI:70757"/>
        <dbReference type="EC" id="1.3.1.98"/>
    </reaction>
</comment>
<sequence>MIVHEHFSLKNYNTFGIDATARFFVEVRSIEELQDILANQDYDRKIIIGGGSNMLLSDNIEALFIHVDLKGKKIVSESADSVQVKVMAGENWHDMVMWALDHNFGGLENMSLIPGNTGTAPIQNIGAYGVELKDCFVSCEAVRVADQELVTLTKEECKFGYRDSFFKNEGKDQFVITSVTFSLTKKEHKINSGYGAIEQQLEKEAISNPTIKDISNAVIAIRQSKLPDPKVLGNSGSFFKNPIVEKEIFEKFVIKNPNAPFYKVSDDYYKIPAGWLIEQCGFKGKRFGDAGVHKNQALVLVNYDTATGKDILDLAANIIDAVKTKFNIEISPEVNLIK</sequence>
<dbReference type="Pfam" id="PF02873">
    <property type="entry name" value="MurB_C"/>
    <property type="match status" value="1"/>
</dbReference>
<proteinExistence type="inferred from homology"/>
<comment type="subcellular location">
    <subcellularLocation>
        <location evidence="3 19">Cytoplasm</location>
    </subcellularLocation>
</comment>
<dbReference type="InterPro" id="IPR016169">
    <property type="entry name" value="FAD-bd_PCMH_sub2"/>
</dbReference>
<dbReference type="HAMAP" id="MF_00037">
    <property type="entry name" value="MurB"/>
    <property type="match status" value="1"/>
</dbReference>
<feature type="active site" evidence="19">
    <location>
        <position position="162"/>
    </location>
</feature>
<dbReference type="Gene3D" id="3.30.43.10">
    <property type="entry name" value="Uridine Diphospho-n-acetylenolpyruvylglucosamine Reductase, domain 2"/>
    <property type="match status" value="1"/>
</dbReference>
<evidence type="ECO:0000256" key="16">
    <source>
        <dbReference type="ARBA" id="ARBA00023316"/>
    </source>
</evidence>
<name>A0A1N7A900_9FLAO</name>
<dbReference type="EC" id="1.3.1.98" evidence="5 19"/>
<organism evidence="21 22">
    <name type="scientific">Maribacter ulvicola</name>
    <dbReference type="NCBI Taxonomy" id="228959"/>
    <lineage>
        <taxon>Bacteria</taxon>
        <taxon>Pseudomonadati</taxon>
        <taxon>Bacteroidota</taxon>
        <taxon>Flavobacteriia</taxon>
        <taxon>Flavobacteriales</taxon>
        <taxon>Flavobacteriaceae</taxon>
        <taxon>Maribacter</taxon>
    </lineage>
</organism>
<dbReference type="GO" id="GO:0008360">
    <property type="term" value="P:regulation of cell shape"/>
    <property type="evidence" value="ECO:0007669"/>
    <property type="project" value="UniProtKB-KW"/>
</dbReference>
<dbReference type="GO" id="GO:0005829">
    <property type="term" value="C:cytosol"/>
    <property type="evidence" value="ECO:0007669"/>
    <property type="project" value="TreeGrafter"/>
</dbReference>
<feature type="active site" evidence="19">
    <location>
        <position position="333"/>
    </location>
</feature>
<dbReference type="GO" id="GO:0071949">
    <property type="term" value="F:FAD binding"/>
    <property type="evidence" value="ECO:0007669"/>
    <property type="project" value="InterPro"/>
</dbReference>
<dbReference type="NCBIfam" id="NF000755">
    <property type="entry name" value="PRK00046.1"/>
    <property type="match status" value="1"/>
</dbReference>
<feature type="domain" description="FAD-binding PCMH-type" evidence="20">
    <location>
        <begin position="17"/>
        <end position="186"/>
    </location>
</feature>
<evidence type="ECO:0000256" key="12">
    <source>
        <dbReference type="ARBA" id="ARBA00022960"/>
    </source>
</evidence>
<dbReference type="InterPro" id="IPR036635">
    <property type="entry name" value="MurB_C_sf"/>
</dbReference>
<evidence type="ECO:0000259" key="20">
    <source>
        <dbReference type="PROSITE" id="PS51387"/>
    </source>
</evidence>
<dbReference type="Gene3D" id="3.30.465.10">
    <property type="match status" value="1"/>
</dbReference>
<dbReference type="UniPathway" id="UPA00219"/>
<gene>
    <name evidence="19" type="primary">murB</name>
    <name evidence="21" type="ORF">SAMN05421797_11112</name>
</gene>
<evidence type="ECO:0000256" key="3">
    <source>
        <dbReference type="ARBA" id="ARBA00004496"/>
    </source>
</evidence>
<accession>A0A1N7A900</accession>
<dbReference type="Pfam" id="PF01565">
    <property type="entry name" value="FAD_binding_4"/>
    <property type="match status" value="1"/>
</dbReference>
<dbReference type="InterPro" id="IPR036318">
    <property type="entry name" value="FAD-bd_PCMH-like_sf"/>
</dbReference>
<dbReference type="InterPro" id="IPR016166">
    <property type="entry name" value="FAD-bd_PCMH"/>
</dbReference>
<evidence type="ECO:0000256" key="17">
    <source>
        <dbReference type="ARBA" id="ARBA00031026"/>
    </source>
</evidence>
<dbReference type="InterPro" id="IPR003170">
    <property type="entry name" value="MurB"/>
</dbReference>
<dbReference type="InterPro" id="IPR016167">
    <property type="entry name" value="FAD-bd_PCMH_sub1"/>
</dbReference>
<keyword evidence="9 19" id="KW-0285">Flavoprotein</keyword>
<keyword evidence="16 19" id="KW-0961">Cell wall biogenesis/degradation</keyword>
<dbReference type="SUPFAM" id="SSF56194">
    <property type="entry name" value="Uridine diphospho-N-Acetylenolpyruvylglucosamine reductase, MurB, C-terminal domain"/>
    <property type="match status" value="1"/>
</dbReference>
<dbReference type="NCBIfam" id="TIGR00179">
    <property type="entry name" value="murB"/>
    <property type="match status" value="1"/>
</dbReference>
<evidence type="ECO:0000256" key="10">
    <source>
        <dbReference type="ARBA" id="ARBA00022827"/>
    </source>
</evidence>
<dbReference type="InterPro" id="IPR011601">
    <property type="entry name" value="MurB_C"/>
</dbReference>
<dbReference type="EMBL" id="FTMA01000011">
    <property type="protein sequence ID" value="SIR35494.1"/>
    <property type="molecule type" value="Genomic_DNA"/>
</dbReference>
<keyword evidence="22" id="KW-1185">Reference proteome</keyword>
<feature type="active site" description="Proton donor" evidence="19">
    <location>
        <position position="237"/>
    </location>
</feature>
<keyword evidence="12 19" id="KW-0133">Cell shape</keyword>
<dbReference type="Gene3D" id="3.90.78.10">
    <property type="entry name" value="UDP-N-acetylenolpyruvoylglucosamine reductase, C-terminal domain"/>
    <property type="match status" value="1"/>
</dbReference>
<evidence type="ECO:0000256" key="5">
    <source>
        <dbReference type="ARBA" id="ARBA00012518"/>
    </source>
</evidence>
<evidence type="ECO:0000256" key="13">
    <source>
        <dbReference type="ARBA" id="ARBA00022984"/>
    </source>
</evidence>
<dbReference type="GO" id="GO:0008762">
    <property type="term" value="F:UDP-N-acetylmuramate dehydrogenase activity"/>
    <property type="evidence" value="ECO:0007669"/>
    <property type="project" value="UniProtKB-UniRule"/>
</dbReference>
<comment type="pathway">
    <text evidence="4 19">Cell wall biogenesis; peptidoglycan biosynthesis.</text>
</comment>
<dbReference type="SUPFAM" id="SSF56176">
    <property type="entry name" value="FAD-binding/transporter-associated domain-like"/>
    <property type="match status" value="1"/>
</dbReference>
<dbReference type="RefSeq" id="WP_076551045.1">
    <property type="nucleotide sequence ID" value="NZ_FTMA01000011.1"/>
</dbReference>
<evidence type="ECO:0000256" key="6">
    <source>
        <dbReference type="ARBA" id="ARBA00015188"/>
    </source>
</evidence>
<dbReference type="GO" id="GO:0071555">
    <property type="term" value="P:cell wall organization"/>
    <property type="evidence" value="ECO:0007669"/>
    <property type="project" value="UniProtKB-KW"/>
</dbReference>
<keyword evidence="7 19" id="KW-0963">Cytoplasm</keyword>
<dbReference type="GO" id="GO:0009252">
    <property type="term" value="P:peptidoglycan biosynthetic process"/>
    <property type="evidence" value="ECO:0007669"/>
    <property type="project" value="UniProtKB-UniRule"/>
</dbReference>
<comment type="cofactor">
    <cofactor evidence="1 19">
        <name>FAD</name>
        <dbReference type="ChEBI" id="CHEBI:57692"/>
    </cofactor>
</comment>
<evidence type="ECO:0000256" key="11">
    <source>
        <dbReference type="ARBA" id="ARBA00022857"/>
    </source>
</evidence>
<evidence type="ECO:0000256" key="2">
    <source>
        <dbReference type="ARBA" id="ARBA00003921"/>
    </source>
</evidence>
<keyword evidence="15 19" id="KW-0131">Cell cycle</keyword>
<dbReference type="PROSITE" id="PS51387">
    <property type="entry name" value="FAD_PCMH"/>
    <property type="match status" value="1"/>
</dbReference>
<evidence type="ECO:0000256" key="7">
    <source>
        <dbReference type="ARBA" id="ARBA00022490"/>
    </source>
</evidence>
<dbReference type="OrthoDB" id="9804753at2"/>
<comment type="similarity">
    <text evidence="19">Belongs to the MurB family.</text>
</comment>
<dbReference type="STRING" id="228959.SAMN05421797_11112"/>
<evidence type="ECO:0000256" key="4">
    <source>
        <dbReference type="ARBA" id="ARBA00004752"/>
    </source>
</evidence>
<reference evidence="22" key="1">
    <citation type="submission" date="2017-01" db="EMBL/GenBank/DDBJ databases">
        <authorList>
            <person name="Varghese N."/>
            <person name="Submissions S."/>
        </authorList>
    </citation>
    <scope>NUCLEOTIDE SEQUENCE [LARGE SCALE GENOMIC DNA]</scope>
    <source>
        <strain evidence="22">DSM 15366</strain>
    </source>
</reference>
<comment type="function">
    <text evidence="2 19">Cell wall formation.</text>
</comment>
<dbReference type="AlphaFoldDB" id="A0A1N7A900"/>
<evidence type="ECO:0000256" key="19">
    <source>
        <dbReference type="HAMAP-Rule" id="MF_00037"/>
    </source>
</evidence>
<protein>
    <recommendedName>
        <fullName evidence="6 19">UDP-N-acetylenolpyruvoylglucosamine reductase</fullName>
        <ecNumber evidence="5 19">1.3.1.98</ecNumber>
    </recommendedName>
    <alternativeName>
        <fullName evidence="17 19">UDP-N-acetylmuramate dehydrogenase</fullName>
    </alternativeName>
</protein>
<keyword evidence="13 19" id="KW-0573">Peptidoglycan synthesis</keyword>
<evidence type="ECO:0000256" key="8">
    <source>
        <dbReference type="ARBA" id="ARBA00022618"/>
    </source>
</evidence>
<evidence type="ECO:0000256" key="1">
    <source>
        <dbReference type="ARBA" id="ARBA00001974"/>
    </source>
</evidence>
<keyword evidence="8 19" id="KW-0132">Cell division</keyword>
<evidence type="ECO:0000256" key="15">
    <source>
        <dbReference type="ARBA" id="ARBA00023306"/>
    </source>
</evidence>
<dbReference type="PANTHER" id="PTHR21071">
    <property type="entry name" value="UDP-N-ACETYLENOLPYRUVOYLGLUCOSAMINE REDUCTASE"/>
    <property type="match status" value="1"/>
</dbReference>